<dbReference type="STRING" id="47427.A0A2H3CLD0"/>
<dbReference type="Proteomes" id="UP000217790">
    <property type="component" value="Unassembled WGS sequence"/>
</dbReference>
<dbReference type="EMBL" id="KZ293714">
    <property type="protein sequence ID" value="PBK82690.1"/>
    <property type="molecule type" value="Genomic_DNA"/>
</dbReference>
<feature type="region of interest" description="Disordered" evidence="1">
    <location>
        <begin position="1"/>
        <end position="85"/>
    </location>
</feature>
<sequence>MEAGEHVKSKVANSDSNDNKEEPEASNNEELQDDDNDNSNPESTQRPQKQHHQSSPTLDETDLSWMTPLPSEEPPSSPDMLPDFHDPLSNIYNNIDQIIETSAERSFLLEPPLPSGASDSPPQGPYMDEVPDSSELPITHPTSPETDKLINDINIDVMAMEAATATPIEAMKINECMVDWLETHAGGLEEDFNKHFATLSKPQKKIYDAPVKMKKNGPVPTTFLIGFVVTIAYAI</sequence>
<organism evidence="2 3">
    <name type="scientific">Armillaria gallica</name>
    <name type="common">Bulbous honey fungus</name>
    <name type="synonym">Armillaria bulbosa</name>
    <dbReference type="NCBI Taxonomy" id="47427"/>
    <lineage>
        <taxon>Eukaryota</taxon>
        <taxon>Fungi</taxon>
        <taxon>Dikarya</taxon>
        <taxon>Basidiomycota</taxon>
        <taxon>Agaricomycotina</taxon>
        <taxon>Agaricomycetes</taxon>
        <taxon>Agaricomycetidae</taxon>
        <taxon>Agaricales</taxon>
        <taxon>Marasmiineae</taxon>
        <taxon>Physalacriaceae</taxon>
        <taxon>Armillaria</taxon>
    </lineage>
</organism>
<protein>
    <submittedName>
        <fullName evidence="2">Uncharacterized protein</fullName>
    </submittedName>
</protein>
<keyword evidence="3" id="KW-1185">Reference proteome</keyword>
<name>A0A2H3CLD0_ARMGA</name>
<feature type="compositionally biased region" description="Polar residues" evidence="1">
    <location>
        <begin position="41"/>
        <end position="58"/>
    </location>
</feature>
<accession>A0A2H3CLD0</accession>
<proteinExistence type="predicted"/>
<dbReference type="AlphaFoldDB" id="A0A2H3CLD0"/>
<evidence type="ECO:0000256" key="1">
    <source>
        <dbReference type="SAM" id="MobiDB-lite"/>
    </source>
</evidence>
<evidence type="ECO:0000313" key="2">
    <source>
        <dbReference type="EMBL" id="PBK82690.1"/>
    </source>
</evidence>
<dbReference type="InParanoid" id="A0A2H3CLD0"/>
<gene>
    <name evidence="2" type="ORF">ARMGADRAFT_1038468</name>
</gene>
<reference evidence="3" key="1">
    <citation type="journal article" date="2017" name="Nat. Ecol. Evol.">
        <title>Genome expansion and lineage-specific genetic innovations in the forest pathogenic fungi Armillaria.</title>
        <authorList>
            <person name="Sipos G."/>
            <person name="Prasanna A.N."/>
            <person name="Walter M.C."/>
            <person name="O'Connor E."/>
            <person name="Balint B."/>
            <person name="Krizsan K."/>
            <person name="Kiss B."/>
            <person name="Hess J."/>
            <person name="Varga T."/>
            <person name="Slot J."/>
            <person name="Riley R."/>
            <person name="Boka B."/>
            <person name="Rigling D."/>
            <person name="Barry K."/>
            <person name="Lee J."/>
            <person name="Mihaltcheva S."/>
            <person name="LaButti K."/>
            <person name="Lipzen A."/>
            <person name="Waldron R."/>
            <person name="Moloney N.M."/>
            <person name="Sperisen C."/>
            <person name="Kredics L."/>
            <person name="Vagvoelgyi C."/>
            <person name="Patrignani A."/>
            <person name="Fitzpatrick D."/>
            <person name="Nagy I."/>
            <person name="Doyle S."/>
            <person name="Anderson J.B."/>
            <person name="Grigoriev I.V."/>
            <person name="Gueldener U."/>
            <person name="Muensterkoetter M."/>
            <person name="Nagy L.G."/>
        </authorList>
    </citation>
    <scope>NUCLEOTIDE SEQUENCE [LARGE SCALE GENOMIC DNA]</scope>
    <source>
        <strain evidence="3">Ar21-2</strain>
    </source>
</reference>
<evidence type="ECO:0000313" key="3">
    <source>
        <dbReference type="Proteomes" id="UP000217790"/>
    </source>
</evidence>